<accession>A0A1T5L6E6</accession>
<dbReference type="EMBL" id="FUZQ01000005">
    <property type="protein sequence ID" value="SKC71189.1"/>
    <property type="molecule type" value="Genomic_DNA"/>
</dbReference>
<feature type="chain" id="PRO_5011834371" description="Carboxylic ester hydrolase" evidence="3">
    <location>
        <begin position="38"/>
        <end position="569"/>
    </location>
</feature>
<evidence type="ECO:0000313" key="7">
    <source>
        <dbReference type="Proteomes" id="UP000189777"/>
    </source>
</evidence>
<protein>
    <recommendedName>
        <fullName evidence="3">Carboxylic ester hydrolase</fullName>
        <ecNumber evidence="3">3.1.1.-</ecNumber>
    </recommendedName>
</protein>
<reference evidence="6 7" key="1">
    <citation type="submission" date="2017-02" db="EMBL/GenBank/DDBJ databases">
        <authorList>
            <person name="Peterson S.W."/>
        </authorList>
    </citation>
    <scope>NUCLEOTIDE SEQUENCE [LARGE SCALE GENOMIC DNA]</scope>
    <source>
        <strain evidence="6 7">DSM 21481</strain>
    </source>
</reference>
<evidence type="ECO:0000256" key="3">
    <source>
        <dbReference type="RuleBase" id="RU361235"/>
    </source>
</evidence>
<evidence type="ECO:0000256" key="1">
    <source>
        <dbReference type="ARBA" id="ARBA00005964"/>
    </source>
</evidence>
<dbReference type="RefSeq" id="WP_217700810.1">
    <property type="nucleotide sequence ID" value="NZ_FUZQ01000005.1"/>
</dbReference>
<feature type="signal peptide" evidence="3">
    <location>
        <begin position="1"/>
        <end position="37"/>
    </location>
</feature>
<comment type="similarity">
    <text evidence="1 3">Belongs to the type-B carboxylesterase/lipase family.</text>
</comment>
<feature type="region of interest" description="Disordered" evidence="4">
    <location>
        <begin position="83"/>
        <end position="115"/>
    </location>
</feature>
<gene>
    <name evidence="6" type="ORF">SAMN04324258_2906</name>
</gene>
<dbReference type="Pfam" id="PF00135">
    <property type="entry name" value="COesterase"/>
    <property type="match status" value="1"/>
</dbReference>
<dbReference type="InterPro" id="IPR050309">
    <property type="entry name" value="Type-B_Carboxylest/Lipase"/>
</dbReference>
<dbReference type="SUPFAM" id="SSF53474">
    <property type="entry name" value="alpha/beta-Hydrolases"/>
    <property type="match status" value="1"/>
</dbReference>
<dbReference type="Proteomes" id="UP000189777">
    <property type="component" value="Unassembled WGS sequence"/>
</dbReference>
<feature type="domain" description="Carboxylesterase type B" evidence="5">
    <location>
        <begin position="52"/>
        <end position="515"/>
    </location>
</feature>
<proteinExistence type="inferred from homology"/>
<dbReference type="PANTHER" id="PTHR11559">
    <property type="entry name" value="CARBOXYLESTERASE"/>
    <property type="match status" value="1"/>
</dbReference>
<dbReference type="GO" id="GO:0016787">
    <property type="term" value="F:hydrolase activity"/>
    <property type="evidence" value="ECO:0007669"/>
    <property type="project" value="UniProtKB-KW"/>
</dbReference>
<feature type="region of interest" description="Disordered" evidence="4">
    <location>
        <begin position="543"/>
        <end position="569"/>
    </location>
</feature>
<dbReference type="STRING" id="526729.SAMN04324258_2906"/>
<evidence type="ECO:0000256" key="2">
    <source>
        <dbReference type="ARBA" id="ARBA00022801"/>
    </source>
</evidence>
<keyword evidence="7" id="KW-1185">Reference proteome</keyword>
<name>A0A1T5L6E6_9MICO</name>
<evidence type="ECO:0000256" key="4">
    <source>
        <dbReference type="SAM" id="MobiDB-lite"/>
    </source>
</evidence>
<keyword evidence="3" id="KW-0732">Signal</keyword>
<keyword evidence="2 3" id="KW-0378">Hydrolase</keyword>
<evidence type="ECO:0000313" key="6">
    <source>
        <dbReference type="EMBL" id="SKC71189.1"/>
    </source>
</evidence>
<organism evidence="6 7">
    <name type="scientific">Krasilnikoviella flava</name>
    <dbReference type="NCBI Taxonomy" id="526729"/>
    <lineage>
        <taxon>Bacteria</taxon>
        <taxon>Bacillati</taxon>
        <taxon>Actinomycetota</taxon>
        <taxon>Actinomycetes</taxon>
        <taxon>Micrococcales</taxon>
        <taxon>Promicromonosporaceae</taxon>
        <taxon>Krasilnikoviella</taxon>
    </lineage>
</organism>
<dbReference type="InterPro" id="IPR029058">
    <property type="entry name" value="AB_hydrolase_fold"/>
</dbReference>
<dbReference type="AlphaFoldDB" id="A0A1T5L6E6"/>
<dbReference type="Gene3D" id="3.40.50.1820">
    <property type="entry name" value="alpha/beta hydrolase"/>
    <property type="match status" value="1"/>
</dbReference>
<dbReference type="InterPro" id="IPR019826">
    <property type="entry name" value="Carboxylesterase_B_AS"/>
</dbReference>
<evidence type="ECO:0000259" key="5">
    <source>
        <dbReference type="Pfam" id="PF00135"/>
    </source>
</evidence>
<dbReference type="PROSITE" id="PS00122">
    <property type="entry name" value="CARBOXYLESTERASE_B_1"/>
    <property type="match status" value="1"/>
</dbReference>
<sequence length="569" mass="60105">MSDPMNDTSTRPLRRRTVAALVAALALLLSWAPGATARHAPEPAPARPPGTTVVRVDSGWLRGHADGDHVAYSGVPYAAPPVGERRWRPPAPPRDWAGTRDATAPSPLCPQGRSNDLRGQEDCLVLDVTAPAHARRGDRLPVLVWLHGGGLDSGGAVRFDGARLATEGGLVVVTVNYRLGALGFLSTSELGPHRGNYGLMDQAAALRWVQRNAAAFGGDPGSITLAGQSGGARSVCAQLAAPTSRTLFDRAIVQSGACANPVPDRARAQAFGDRAVEHLGCTDADDVAACLRRSDLPSLVGTLDGVGYGLTEHSGDRPWNPVAGTPFLPQQPIDAIRRGAAARVPLLIGATRDEMRGFVHRAQPALTAEGYRSLLAETFGADTPAVLDAYPLTDHDSPTLALAAVLGDRGAQIGACPVLRTARAAAPHQPVHVYEFAEDAGPDPDDGFPRGAYHGLELPYLWTLVGDDQYPPLGPAQRRLSATMIDYWAAFARTGDVNGPGRPHWARFGPGQTVVGLSTQGIRPTPFAADHRCDLWTDVHRPGPTWTDIGRPGDPPRRPSGADVARGLD</sequence>
<dbReference type="InterPro" id="IPR002018">
    <property type="entry name" value="CarbesteraseB"/>
</dbReference>
<dbReference type="EC" id="3.1.1.-" evidence="3"/>